<gene>
    <name evidence="2" type="ORF">B2J93_1123</name>
</gene>
<feature type="region of interest" description="Disordered" evidence="1">
    <location>
        <begin position="35"/>
        <end position="124"/>
    </location>
</feature>
<organism evidence="2 3">
    <name type="scientific">Diplocarpon coronariae</name>
    <dbReference type="NCBI Taxonomy" id="2795749"/>
    <lineage>
        <taxon>Eukaryota</taxon>
        <taxon>Fungi</taxon>
        <taxon>Dikarya</taxon>
        <taxon>Ascomycota</taxon>
        <taxon>Pezizomycotina</taxon>
        <taxon>Leotiomycetes</taxon>
        <taxon>Helotiales</taxon>
        <taxon>Drepanopezizaceae</taxon>
        <taxon>Diplocarpon</taxon>
    </lineage>
</organism>
<feature type="compositionally biased region" description="Basic and acidic residues" evidence="1">
    <location>
        <begin position="87"/>
        <end position="97"/>
    </location>
</feature>
<dbReference type="AlphaFoldDB" id="A0A218YUI6"/>
<accession>A0A218YUI6</accession>
<evidence type="ECO:0000313" key="2">
    <source>
        <dbReference type="EMBL" id="OWO99235.1"/>
    </source>
</evidence>
<proteinExistence type="predicted"/>
<reference evidence="2 3" key="1">
    <citation type="submission" date="2017-04" db="EMBL/GenBank/DDBJ databases">
        <title>Draft genome sequence of Marssonina coronaria NL1: causal agent of apple blotch.</title>
        <authorList>
            <person name="Cheng Q."/>
        </authorList>
    </citation>
    <scope>NUCLEOTIDE SEQUENCE [LARGE SCALE GENOMIC DNA]</scope>
    <source>
        <strain evidence="2 3">NL1</strain>
    </source>
</reference>
<dbReference type="InParanoid" id="A0A218YUI6"/>
<dbReference type="Proteomes" id="UP000242519">
    <property type="component" value="Unassembled WGS sequence"/>
</dbReference>
<feature type="compositionally biased region" description="Low complexity" evidence="1">
    <location>
        <begin position="35"/>
        <end position="63"/>
    </location>
</feature>
<dbReference type="EMBL" id="MZNU01000365">
    <property type="protein sequence ID" value="OWO99235.1"/>
    <property type="molecule type" value="Genomic_DNA"/>
</dbReference>
<sequence length="212" mass="22141">MVAGDTSVRDDVRAVLEEMHALRAKLDQLVALSQPAPARSRAAPTLGATTATRSSSSAAAASSKRGREEISAGEDAAAGGPSRKRVERSPDREHEAGEALVTPEPSLDAAATDDHTQPEDKEAAGEPIRALVQDIVDGVVKPALNVLQLSIESCLAATRRAPRGGSPAEVEAALGRMERVVGELVAEGFRKAVEEVAEGVLAEMSRELEVHA</sequence>
<feature type="compositionally biased region" description="Basic and acidic residues" evidence="1">
    <location>
        <begin position="112"/>
        <end position="124"/>
    </location>
</feature>
<evidence type="ECO:0000313" key="3">
    <source>
        <dbReference type="Proteomes" id="UP000242519"/>
    </source>
</evidence>
<evidence type="ECO:0000256" key="1">
    <source>
        <dbReference type="SAM" id="MobiDB-lite"/>
    </source>
</evidence>
<keyword evidence="3" id="KW-1185">Reference proteome</keyword>
<comment type="caution">
    <text evidence="2">The sequence shown here is derived from an EMBL/GenBank/DDBJ whole genome shotgun (WGS) entry which is preliminary data.</text>
</comment>
<name>A0A218YUI6_9HELO</name>
<protein>
    <submittedName>
        <fullName evidence="2">Vacuolar assembly protein</fullName>
    </submittedName>
</protein>